<feature type="compositionally biased region" description="Polar residues" evidence="1">
    <location>
        <begin position="90"/>
        <end position="103"/>
    </location>
</feature>
<keyword evidence="2" id="KW-0812">Transmembrane</keyword>
<dbReference type="AlphaFoldDB" id="A0A5C6E2J0"/>
<reference evidence="3 4" key="1">
    <citation type="submission" date="2019-02" db="EMBL/GenBank/DDBJ databases">
        <title>Deep-cultivation of Planctomycetes and their phenomic and genomic characterization uncovers novel biology.</title>
        <authorList>
            <person name="Wiegand S."/>
            <person name="Jogler M."/>
            <person name="Boedeker C."/>
            <person name="Pinto D."/>
            <person name="Vollmers J."/>
            <person name="Rivas-Marin E."/>
            <person name="Kohn T."/>
            <person name="Peeters S.H."/>
            <person name="Heuer A."/>
            <person name="Rast P."/>
            <person name="Oberbeckmann S."/>
            <person name="Bunk B."/>
            <person name="Jeske O."/>
            <person name="Meyerdierks A."/>
            <person name="Storesund J.E."/>
            <person name="Kallscheuer N."/>
            <person name="Luecker S."/>
            <person name="Lage O.M."/>
            <person name="Pohl T."/>
            <person name="Merkel B.J."/>
            <person name="Hornburger P."/>
            <person name="Mueller R.-W."/>
            <person name="Bruemmer F."/>
            <person name="Labrenz M."/>
            <person name="Spormann A.M."/>
            <person name="Op Den Camp H."/>
            <person name="Overmann J."/>
            <person name="Amann R."/>
            <person name="Jetten M.S.M."/>
            <person name="Mascher T."/>
            <person name="Medema M.H."/>
            <person name="Devos D.P."/>
            <person name="Kaster A.-K."/>
            <person name="Ovreas L."/>
            <person name="Rohde M."/>
            <person name="Galperin M.Y."/>
            <person name="Jogler C."/>
        </authorList>
    </citation>
    <scope>NUCLEOTIDE SEQUENCE [LARGE SCALE GENOMIC DNA]</scope>
    <source>
        <strain evidence="3 4">Q31b</strain>
    </source>
</reference>
<accession>A0A5C6E2J0</accession>
<organism evidence="3 4">
    <name type="scientific">Novipirellula aureliae</name>
    <dbReference type="NCBI Taxonomy" id="2527966"/>
    <lineage>
        <taxon>Bacteria</taxon>
        <taxon>Pseudomonadati</taxon>
        <taxon>Planctomycetota</taxon>
        <taxon>Planctomycetia</taxon>
        <taxon>Pirellulales</taxon>
        <taxon>Pirellulaceae</taxon>
        <taxon>Novipirellula</taxon>
    </lineage>
</organism>
<evidence type="ECO:0000313" key="4">
    <source>
        <dbReference type="Proteomes" id="UP000315471"/>
    </source>
</evidence>
<protein>
    <submittedName>
        <fullName evidence="3">Uncharacterized protein</fullName>
    </submittedName>
</protein>
<sequence length="112" mass="12682">MNNDRLTWPIRRLLLTVLVPSVGVVWMMREVVQNERLASDQRLMDAYQTQLESAVESANDFIRGRSRQAQVRCLLALERLDLAISTLQSRSCKPSGDNHSYATGTGGHLQRL</sequence>
<dbReference type="RefSeq" id="WP_146599566.1">
    <property type="nucleotide sequence ID" value="NZ_SJPY01000003.1"/>
</dbReference>
<gene>
    <name evidence="3" type="ORF">Q31b_21150</name>
</gene>
<comment type="caution">
    <text evidence="3">The sequence shown here is derived from an EMBL/GenBank/DDBJ whole genome shotgun (WGS) entry which is preliminary data.</text>
</comment>
<keyword evidence="2" id="KW-0472">Membrane</keyword>
<dbReference type="EMBL" id="SJPY01000003">
    <property type="protein sequence ID" value="TWU43078.1"/>
    <property type="molecule type" value="Genomic_DNA"/>
</dbReference>
<feature type="region of interest" description="Disordered" evidence="1">
    <location>
        <begin position="90"/>
        <end position="112"/>
    </location>
</feature>
<evidence type="ECO:0000256" key="2">
    <source>
        <dbReference type="SAM" id="Phobius"/>
    </source>
</evidence>
<dbReference type="Proteomes" id="UP000315471">
    <property type="component" value="Unassembled WGS sequence"/>
</dbReference>
<name>A0A5C6E2J0_9BACT</name>
<proteinExistence type="predicted"/>
<evidence type="ECO:0000313" key="3">
    <source>
        <dbReference type="EMBL" id="TWU43078.1"/>
    </source>
</evidence>
<keyword evidence="2" id="KW-1133">Transmembrane helix</keyword>
<evidence type="ECO:0000256" key="1">
    <source>
        <dbReference type="SAM" id="MobiDB-lite"/>
    </source>
</evidence>
<keyword evidence="4" id="KW-1185">Reference proteome</keyword>
<feature type="transmembrane region" description="Helical" evidence="2">
    <location>
        <begin position="12"/>
        <end position="29"/>
    </location>
</feature>